<reference evidence="3" key="2">
    <citation type="journal article" date="2016" name="Int. J. Syst. Evol. Microbiol.">
        <title>Lawsonella clevelandensis gen. nov., sp. nov., a new member of the suborder Corynebacterineae isolated from human abscesses.</title>
        <authorList>
            <person name="Bell M.E."/>
            <person name="Bernard K.A."/>
            <person name="Harrington S.M."/>
            <person name="Patel N.B."/>
            <person name="Tucker T.A."/>
            <person name="Metcalfe M.G."/>
            <person name="McQuiston J.R."/>
        </authorList>
    </citation>
    <scope>NUCLEOTIDE SEQUENCE</scope>
    <source>
        <strain evidence="3">X1698</strain>
    </source>
</reference>
<reference evidence="3 5" key="1">
    <citation type="journal article" date="2015" name="Genome Announc.">
        <title>Complete Genome Sequences for Two Strains of a Novel Fastidious, Partially Acid-Fast, Gram-Positive Corynebacterineae Bacterium, Derived from Human Clinical Samples.</title>
        <authorList>
            <person name="Nicholson A.C."/>
            <person name="Bell M."/>
            <person name="Humrighouse B.W."/>
            <person name="McQuiston J.R."/>
        </authorList>
    </citation>
    <scope>NUCLEOTIDE SEQUENCE [LARGE SCALE GENOMIC DNA]</scope>
    <source>
        <strain evidence="3 5">X1698</strain>
    </source>
</reference>
<evidence type="ECO:0000313" key="5">
    <source>
        <dbReference type="Proteomes" id="UP000068137"/>
    </source>
</evidence>
<feature type="region of interest" description="Disordered" evidence="1">
    <location>
        <begin position="31"/>
        <end position="53"/>
    </location>
</feature>
<evidence type="ECO:0000256" key="2">
    <source>
        <dbReference type="SAM" id="SignalP"/>
    </source>
</evidence>
<feature type="signal peptide" evidence="2">
    <location>
        <begin position="1"/>
        <end position="30"/>
    </location>
</feature>
<keyword evidence="2" id="KW-0732">Signal</keyword>
<dbReference type="STRING" id="1528099.AL705_04045"/>
<organism evidence="3 5">
    <name type="scientific">Lawsonella clevelandensis</name>
    <dbReference type="NCBI Taxonomy" id="1528099"/>
    <lineage>
        <taxon>Bacteria</taxon>
        <taxon>Bacillati</taxon>
        <taxon>Actinomycetota</taxon>
        <taxon>Actinomycetes</taxon>
        <taxon>Mycobacteriales</taxon>
        <taxon>Lawsonellaceae</taxon>
        <taxon>Lawsonella</taxon>
    </lineage>
</organism>
<dbReference type="KEGG" id="cbq:AL705_04045"/>
<evidence type="ECO:0000313" key="4">
    <source>
        <dbReference type="EMBL" id="VHO00452.1"/>
    </source>
</evidence>
<feature type="chain" id="PRO_5044544840" evidence="2">
    <location>
        <begin position="31"/>
        <end position="419"/>
    </location>
</feature>
<dbReference type="EMBL" id="LR584267">
    <property type="protein sequence ID" value="VHO00452.1"/>
    <property type="molecule type" value="Genomic_DNA"/>
</dbReference>
<protein>
    <submittedName>
        <fullName evidence="3">Uncharacterized protein</fullName>
    </submittedName>
</protein>
<feature type="region of interest" description="Disordered" evidence="1">
    <location>
        <begin position="90"/>
        <end position="109"/>
    </location>
</feature>
<evidence type="ECO:0000313" key="6">
    <source>
        <dbReference type="Proteomes" id="UP000324288"/>
    </source>
</evidence>
<accession>A0A0M4M898</accession>
<dbReference type="EMBL" id="CP012390">
    <property type="protein sequence ID" value="ALE18951.1"/>
    <property type="molecule type" value="Genomic_DNA"/>
</dbReference>
<feature type="compositionally biased region" description="Polar residues" evidence="1">
    <location>
        <begin position="31"/>
        <end position="52"/>
    </location>
</feature>
<dbReference type="Proteomes" id="UP000068137">
    <property type="component" value="Chromosome"/>
</dbReference>
<gene>
    <name evidence="3" type="ORF">AL705_04045</name>
    <name evidence="4" type="ORF">LC603019_00761</name>
</gene>
<proteinExistence type="predicted"/>
<reference evidence="4 6" key="3">
    <citation type="submission" date="2019-04" db="EMBL/GenBank/DDBJ databases">
        <authorList>
            <person name="Seth-Smith MB H."/>
            <person name="Seth-Smith H."/>
        </authorList>
    </citation>
    <scope>NUCLEOTIDE SEQUENCE [LARGE SCALE GENOMIC DNA]</scope>
    <source>
        <strain evidence="4">USB-603019</strain>
    </source>
</reference>
<evidence type="ECO:0000313" key="3">
    <source>
        <dbReference type="EMBL" id="ALE18951.1"/>
    </source>
</evidence>
<keyword evidence="6" id="KW-1185">Reference proteome</keyword>
<dbReference type="Proteomes" id="UP000324288">
    <property type="component" value="Chromosome"/>
</dbReference>
<name>A0A0M4M898_9ACTN</name>
<evidence type="ECO:0000256" key="1">
    <source>
        <dbReference type="SAM" id="MobiDB-lite"/>
    </source>
</evidence>
<dbReference type="AlphaFoldDB" id="A0A0M4M898"/>
<sequence>MTKLAFPRTLASLAVTVALVLCQAGTPSQASTLNQVSAPAPNQAQTSHSPYPSTMFPADRILTRRQAEHMLRTEIADLLHTLKITNATPPKITLEPSYQSDERPDRPTNKQSWLEAYFDIHRYLDETGKGIQYKDAVRLTKNSQWTTYTGGYLIDAHFINSAGTVQCYLTIDYARSPNEDNRPNYQAMTCLTGLYIVRNGRLKEVPPQRRNSRKYSWRRSPHQTRLWKTHANQRRLQTVAEFVHALNGTNFDGFYTLGPNSVITFGFTTKVKLFSIDDTLKKAGWRTEPYEVAKVGFEYNVYKGPLRCYFEDYFGINDESVDPPLDRDLLVDCTSIASDILYNPFTSIPIDYALYIAANTIGRALPRPVFDDLYQAYNRPVLFQPDDLPDINFAPKHGWWYETDYTPSWAITVDRSWGA</sequence>